<dbReference type="EMBL" id="JAENGY010001745">
    <property type="protein sequence ID" value="KAG6947187.1"/>
    <property type="molecule type" value="Genomic_DNA"/>
</dbReference>
<evidence type="ECO:0000256" key="1">
    <source>
        <dbReference type="SAM" id="Phobius"/>
    </source>
</evidence>
<dbReference type="Proteomes" id="UP000709295">
    <property type="component" value="Unassembled WGS sequence"/>
</dbReference>
<reference evidence="2" key="1">
    <citation type="submission" date="2021-01" db="EMBL/GenBank/DDBJ databases">
        <title>Phytophthora aleatoria, a newly-described species from Pinus radiata is distinct from Phytophthora cactorum isolates based on comparative genomics.</title>
        <authorList>
            <person name="Mcdougal R."/>
            <person name="Panda P."/>
            <person name="Williams N."/>
            <person name="Studholme D.J."/>
        </authorList>
    </citation>
    <scope>NUCLEOTIDE SEQUENCE</scope>
    <source>
        <strain evidence="2">NZFS 4037</strain>
    </source>
</reference>
<proteinExistence type="predicted"/>
<accession>A0A8J5MDA7</accession>
<sequence>MRYQGADDELQNLAKKVSYHAYELVEKQYRVANGRKTYFTIRELQPSLYELTSAVKSLLHIILIIYYDMKLIKKFLLLMMILFKMIY</sequence>
<name>A0A8J5MDA7_9STRA</name>
<dbReference type="AlphaFoldDB" id="A0A8J5MDA7"/>
<feature type="transmembrane region" description="Helical" evidence="1">
    <location>
        <begin position="58"/>
        <end position="83"/>
    </location>
</feature>
<evidence type="ECO:0000313" key="2">
    <source>
        <dbReference type="EMBL" id="KAG6947187.1"/>
    </source>
</evidence>
<organism evidence="2 3">
    <name type="scientific">Phytophthora aleatoria</name>
    <dbReference type="NCBI Taxonomy" id="2496075"/>
    <lineage>
        <taxon>Eukaryota</taxon>
        <taxon>Sar</taxon>
        <taxon>Stramenopiles</taxon>
        <taxon>Oomycota</taxon>
        <taxon>Peronosporomycetes</taxon>
        <taxon>Peronosporales</taxon>
        <taxon>Peronosporaceae</taxon>
        <taxon>Phytophthora</taxon>
    </lineage>
</organism>
<comment type="caution">
    <text evidence="2">The sequence shown here is derived from an EMBL/GenBank/DDBJ whole genome shotgun (WGS) entry which is preliminary data.</text>
</comment>
<gene>
    <name evidence="2" type="ORF">JG688_00015650</name>
</gene>
<keyword evidence="1" id="KW-0812">Transmembrane</keyword>
<keyword evidence="1" id="KW-0472">Membrane</keyword>
<keyword evidence="1" id="KW-1133">Transmembrane helix</keyword>
<keyword evidence="3" id="KW-1185">Reference proteome</keyword>
<evidence type="ECO:0000313" key="3">
    <source>
        <dbReference type="Proteomes" id="UP000709295"/>
    </source>
</evidence>
<protein>
    <submittedName>
        <fullName evidence="2">Uncharacterized protein</fullName>
    </submittedName>
</protein>